<proteinExistence type="predicted"/>
<organism evidence="1 2">
    <name type="scientific">Pleuronectes platessa</name>
    <name type="common">European plaice</name>
    <dbReference type="NCBI Taxonomy" id="8262"/>
    <lineage>
        <taxon>Eukaryota</taxon>
        <taxon>Metazoa</taxon>
        <taxon>Chordata</taxon>
        <taxon>Craniata</taxon>
        <taxon>Vertebrata</taxon>
        <taxon>Euteleostomi</taxon>
        <taxon>Actinopterygii</taxon>
        <taxon>Neopterygii</taxon>
        <taxon>Teleostei</taxon>
        <taxon>Neoteleostei</taxon>
        <taxon>Acanthomorphata</taxon>
        <taxon>Carangaria</taxon>
        <taxon>Pleuronectiformes</taxon>
        <taxon>Pleuronectoidei</taxon>
        <taxon>Pleuronectidae</taxon>
        <taxon>Pleuronectes</taxon>
    </lineage>
</organism>
<evidence type="ECO:0000313" key="1">
    <source>
        <dbReference type="EMBL" id="CAB1420209.1"/>
    </source>
</evidence>
<dbReference type="EMBL" id="CADEAL010000442">
    <property type="protein sequence ID" value="CAB1420209.1"/>
    <property type="molecule type" value="Genomic_DNA"/>
</dbReference>
<dbReference type="AlphaFoldDB" id="A0A9N7TY08"/>
<comment type="caution">
    <text evidence="1">The sequence shown here is derived from an EMBL/GenBank/DDBJ whole genome shotgun (WGS) entry which is preliminary data.</text>
</comment>
<gene>
    <name evidence="1" type="ORF">PLEPLA_LOCUS8084</name>
</gene>
<protein>
    <submittedName>
        <fullName evidence="1">Uncharacterized protein</fullName>
    </submittedName>
</protein>
<sequence length="117" mass="12468">MNPCEECGCASALSITVGSCRRFCTWQRMKTLSVQLIPSSWRLQLRVRATDRRYCSKPRENNGQADTCVGVCLGGRAVLGPPGGHLKVLVLSRNNCPQLTSPGSGCCPAEDRGGGGT</sequence>
<reference evidence="1" key="1">
    <citation type="submission" date="2020-03" db="EMBL/GenBank/DDBJ databases">
        <authorList>
            <person name="Weist P."/>
        </authorList>
    </citation>
    <scope>NUCLEOTIDE SEQUENCE</scope>
</reference>
<dbReference type="Proteomes" id="UP001153269">
    <property type="component" value="Unassembled WGS sequence"/>
</dbReference>
<evidence type="ECO:0000313" key="2">
    <source>
        <dbReference type="Proteomes" id="UP001153269"/>
    </source>
</evidence>
<accession>A0A9N7TY08</accession>
<keyword evidence="2" id="KW-1185">Reference proteome</keyword>
<name>A0A9N7TY08_PLEPL</name>